<dbReference type="Proteomes" id="UP001286456">
    <property type="component" value="Unassembled WGS sequence"/>
</dbReference>
<protein>
    <submittedName>
        <fullName evidence="1">Uncharacterized protein</fullName>
    </submittedName>
</protein>
<reference evidence="1" key="2">
    <citation type="submission" date="2023-06" db="EMBL/GenBank/DDBJ databases">
        <authorList>
            <consortium name="Lawrence Berkeley National Laboratory"/>
            <person name="Haridas S."/>
            <person name="Hensen N."/>
            <person name="Bonometti L."/>
            <person name="Westerberg I."/>
            <person name="Brannstrom I.O."/>
            <person name="Guillou S."/>
            <person name="Cros-Aarteil S."/>
            <person name="Calhoun S."/>
            <person name="Kuo A."/>
            <person name="Mondo S."/>
            <person name="Pangilinan J."/>
            <person name="Riley R."/>
            <person name="Labutti K."/>
            <person name="Andreopoulos B."/>
            <person name="Lipzen A."/>
            <person name="Chen C."/>
            <person name="Yanf M."/>
            <person name="Daum C."/>
            <person name="Ng V."/>
            <person name="Clum A."/>
            <person name="Steindorff A."/>
            <person name="Ohm R."/>
            <person name="Martin F."/>
            <person name="Silar P."/>
            <person name="Natvig D."/>
            <person name="Lalanne C."/>
            <person name="Gautier V."/>
            <person name="Ament-Velasquez S.L."/>
            <person name="Kruys A."/>
            <person name="Hutchinson M.I."/>
            <person name="Powell A.J."/>
            <person name="Barry K."/>
            <person name="Miller A.N."/>
            <person name="Grigoriev I.V."/>
            <person name="Debuchy R."/>
            <person name="Gladieux P."/>
            <person name="Thoren M.H."/>
            <person name="Johannesson H."/>
        </authorList>
    </citation>
    <scope>NUCLEOTIDE SEQUENCE</scope>
    <source>
        <strain evidence="1">SMH4131-1</strain>
    </source>
</reference>
<evidence type="ECO:0000313" key="2">
    <source>
        <dbReference type="Proteomes" id="UP001286456"/>
    </source>
</evidence>
<sequence>MASTLLLLFASNPPHILFIPISHSFSLPATPPAGLILPKLASAILEESDFVADLPYPIAKCTIRKLSNYSPSTQSWYFLVIGNFYDARGNNLWQGEIFLVLPQPLTDHPELDDIGNEFEGLYFDSSSQEDDVESLTDAWATSTSPGRFQTAPAPTMAQAAYPYYTGYPAPAAYPLIIQQPAVAQAVGTTFATTQVNQRAYQYTSGLHGSNRPPQAYPRVDPTMPAVNMNNSTGGVGCEPGYNYFFPPEHTKIHVLKCGAKPPWEHRPNSVFEFHACHVPVNTTVAELMVGFGATNPDKKRNIITEVVQGGGGRWYRGVILMGNDKAALARTSSELAVVDG</sequence>
<reference evidence="1" key="1">
    <citation type="journal article" date="2023" name="Mol. Phylogenet. Evol.">
        <title>Genome-scale phylogeny and comparative genomics of the fungal order Sordariales.</title>
        <authorList>
            <person name="Hensen N."/>
            <person name="Bonometti L."/>
            <person name="Westerberg I."/>
            <person name="Brannstrom I.O."/>
            <person name="Guillou S."/>
            <person name="Cros-Aarteil S."/>
            <person name="Calhoun S."/>
            <person name="Haridas S."/>
            <person name="Kuo A."/>
            <person name="Mondo S."/>
            <person name="Pangilinan J."/>
            <person name="Riley R."/>
            <person name="LaButti K."/>
            <person name="Andreopoulos B."/>
            <person name="Lipzen A."/>
            <person name="Chen C."/>
            <person name="Yan M."/>
            <person name="Daum C."/>
            <person name="Ng V."/>
            <person name="Clum A."/>
            <person name="Steindorff A."/>
            <person name="Ohm R.A."/>
            <person name="Martin F."/>
            <person name="Silar P."/>
            <person name="Natvig D.O."/>
            <person name="Lalanne C."/>
            <person name="Gautier V."/>
            <person name="Ament-Velasquez S.L."/>
            <person name="Kruys A."/>
            <person name="Hutchinson M.I."/>
            <person name="Powell A.J."/>
            <person name="Barry K."/>
            <person name="Miller A.N."/>
            <person name="Grigoriev I.V."/>
            <person name="Debuchy R."/>
            <person name="Gladieux P."/>
            <person name="Hiltunen Thoren M."/>
            <person name="Johannesson H."/>
        </authorList>
    </citation>
    <scope>NUCLEOTIDE SEQUENCE</scope>
    <source>
        <strain evidence="1">SMH4131-1</strain>
    </source>
</reference>
<organism evidence="1 2">
    <name type="scientific">Cercophora scortea</name>
    <dbReference type="NCBI Taxonomy" id="314031"/>
    <lineage>
        <taxon>Eukaryota</taxon>
        <taxon>Fungi</taxon>
        <taxon>Dikarya</taxon>
        <taxon>Ascomycota</taxon>
        <taxon>Pezizomycotina</taxon>
        <taxon>Sordariomycetes</taxon>
        <taxon>Sordariomycetidae</taxon>
        <taxon>Sordariales</taxon>
        <taxon>Lasiosphaeriaceae</taxon>
        <taxon>Cercophora</taxon>
    </lineage>
</organism>
<accession>A0AAE0M6G9</accession>
<gene>
    <name evidence="1" type="ORF">B0T19DRAFT_488445</name>
</gene>
<proteinExistence type="predicted"/>
<keyword evidence="2" id="KW-1185">Reference proteome</keyword>
<comment type="caution">
    <text evidence="1">The sequence shown here is derived from an EMBL/GenBank/DDBJ whole genome shotgun (WGS) entry which is preliminary data.</text>
</comment>
<dbReference type="AlphaFoldDB" id="A0AAE0M6G9"/>
<dbReference type="EMBL" id="JAUEPO010000006">
    <property type="protein sequence ID" value="KAK3320328.1"/>
    <property type="molecule type" value="Genomic_DNA"/>
</dbReference>
<name>A0AAE0M6G9_9PEZI</name>
<evidence type="ECO:0000313" key="1">
    <source>
        <dbReference type="EMBL" id="KAK3320328.1"/>
    </source>
</evidence>